<keyword evidence="3" id="KW-1185">Reference proteome</keyword>
<proteinExistence type="predicted"/>
<comment type="caution">
    <text evidence="2">The sequence shown here is derived from an EMBL/GenBank/DDBJ whole genome shotgun (WGS) entry which is preliminary data.</text>
</comment>
<accession>A0A7J7M2R7</accession>
<dbReference type="Proteomes" id="UP000541444">
    <property type="component" value="Unassembled WGS sequence"/>
</dbReference>
<name>A0A7J7M2R7_9MAGN</name>
<sequence>MGFTQILKFYNSKRSGGVAEFGKRRRRISERENNSFHAVAPRSSLTITDDN</sequence>
<feature type="region of interest" description="Disordered" evidence="1">
    <location>
        <begin position="31"/>
        <end position="51"/>
    </location>
</feature>
<protein>
    <submittedName>
        <fullName evidence="2">Uncharacterized protein</fullName>
    </submittedName>
</protein>
<organism evidence="2 3">
    <name type="scientific">Kingdonia uniflora</name>
    <dbReference type="NCBI Taxonomy" id="39325"/>
    <lineage>
        <taxon>Eukaryota</taxon>
        <taxon>Viridiplantae</taxon>
        <taxon>Streptophyta</taxon>
        <taxon>Embryophyta</taxon>
        <taxon>Tracheophyta</taxon>
        <taxon>Spermatophyta</taxon>
        <taxon>Magnoliopsida</taxon>
        <taxon>Ranunculales</taxon>
        <taxon>Circaeasteraceae</taxon>
        <taxon>Kingdonia</taxon>
    </lineage>
</organism>
<dbReference type="EMBL" id="JACGCM010001798">
    <property type="protein sequence ID" value="KAF6149163.1"/>
    <property type="molecule type" value="Genomic_DNA"/>
</dbReference>
<evidence type="ECO:0000256" key="1">
    <source>
        <dbReference type="SAM" id="MobiDB-lite"/>
    </source>
</evidence>
<reference evidence="2 3" key="1">
    <citation type="journal article" date="2020" name="IScience">
        <title>Genome Sequencing of the Endangered Kingdonia uniflora (Circaeasteraceae, Ranunculales) Reveals Potential Mechanisms of Evolutionary Specialization.</title>
        <authorList>
            <person name="Sun Y."/>
            <person name="Deng T."/>
            <person name="Zhang A."/>
            <person name="Moore M.J."/>
            <person name="Landis J.B."/>
            <person name="Lin N."/>
            <person name="Zhang H."/>
            <person name="Zhang X."/>
            <person name="Huang J."/>
            <person name="Zhang X."/>
            <person name="Sun H."/>
            <person name="Wang H."/>
        </authorList>
    </citation>
    <scope>NUCLEOTIDE SEQUENCE [LARGE SCALE GENOMIC DNA]</scope>
    <source>
        <strain evidence="2">TB1705</strain>
        <tissue evidence="2">Leaf</tissue>
    </source>
</reference>
<dbReference type="AlphaFoldDB" id="A0A7J7M2R7"/>
<evidence type="ECO:0000313" key="2">
    <source>
        <dbReference type="EMBL" id="KAF6149163.1"/>
    </source>
</evidence>
<gene>
    <name evidence="2" type="ORF">GIB67_026019</name>
</gene>
<evidence type="ECO:0000313" key="3">
    <source>
        <dbReference type="Proteomes" id="UP000541444"/>
    </source>
</evidence>